<evidence type="ECO:0000259" key="1">
    <source>
        <dbReference type="Pfam" id="PF07727"/>
    </source>
</evidence>
<organism evidence="2 3">
    <name type="scientific">Linum trigynum</name>
    <dbReference type="NCBI Taxonomy" id="586398"/>
    <lineage>
        <taxon>Eukaryota</taxon>
        <taxon>Viridiplantae</taxon>
        <taxon>Streptophyta</taxon>
        <taxon>Embryophyta</taxon>
        <taxon>Tracheophyta</taxon>
        <taxon>Spermatophyta</taxon>
        <taxon>Magnoliopsida</taxon>
        <taxon>eudicotyledons</taxon>
        <taxon>Gunneridae</taxon>
        <taxon>Pentapetalae</taxon>
        <taxon>rosids</taxon>
        <taxon>fabids</taxon>
        <taxon>Malpighiales</taxon>
        <taxon>Linaceae</taxon>
        <taxon>Linum</taxon>
    </lineage>
</organism>
<dbReference type="EMBL" id="OZ034815">
    <property type="protein sequence ID" value="CAL1371853.1"/>
    <property type="molecule type" value="Genomic_DNA"/>
</dbReference>
<accession>A0AAV2DD94</accession>
<evidence type="ECO:0000313" key="3">
    <source>
        <dbReference type="Proteomes" id="UP001497516"/>
    </source>
</evidence>
<name>A0AAV2DD94_9ROSI</name>
<dbReference type="AlphaFoldDB" id="A0AAV2DD94"/>
<keyword evidence="3" id="KW-1185">Reference proteome</keyword>
<proteinExistence type="predicted"/>
<dbReference type="SUPFAM" id="SSF56672">
    <property type="entry name" value="DNA/RNA polymerases"/>
    <property type="match status" value="1"/>
</dbReference>
<evidence type="ECO:0000313" key="2">
    <source>
        <dbReference type="EMBL" id="CAL1371853.1"/>
    </source>
</evidence>
<dbReference type="Proteomes" id="UP001497516">
    <property type="component" value="Chromosome 2"/>
</dbReference>
<gene>
    <name evidence="2" type="ORF">LTRI10_LOCUS13892</name>
</gene>
<feature type="domain" description="Reverse transcriptase Ty1/copia-type" evidence="1">
    <location>
        <begin position="11"/>
        <end position="215"/>
    </location>
</feature>
<dbReference type="InterPro" id="IPR043502">
    <property type="entry name" value="DNA/RNA_pol_sf"/>
</dbReference>
<sequence length="225" mass="25627">MVNEFDALVRNHTWDLVPAPPDCNILSNRWVFAEKTNPDGSLEREKARLVARGFEQIPGHDFGDTFSPILKPATLRLLLGIVVSQAWPLHQVDISNAFLHDTLQEEVYMRQPVGFIDPEHPDSVCRLRKSIYGLRQAPRAWFHCLSQALRDFRFVASKTDPSLFIYRADSVVLYMLVYVDDLVIIGTDSKVIQELMVHLRSRLLSGILADCLIFLAGKFTILHQA</sequence>
<dbReference type="InterPro" id="IPR013103">
    <property type="entry name" value="RVT_2"/>
</dbReference>
<reference evidence="2 3" key="1">
    <citation type="submission" date="2024-04" db="EMBL/GenBank/DDBJ databases">
        <authorList>
            <person name="Fracassetti M."/>
        </authorList>
    </citation>
    <scope>NUCLEOTIDE SEQUENCE [LARGE SCALE GENOMIC DNA]</scope>
</reference>
<dbReference type="Pfam" id="PF07727">
    <property type="entry name" value="RVT_2"/>
    <property type="match status" value="1"/>
</dbReference>
<protein>
    <recommendedName>
        <fullName evidence="1">Reverse transcriptase Ty1/copia-type domain-containing protein</fullName>
    </recommendedName>
</protein>